<protein>
    <submittedName>
        <fullName evidence="1">Uncharacterized protein</fullName>
    </submittedName>
</protein>
<gene>
    <name evidence="1" type="ORF">VFPPC_15180</name>
</gene>
<keyword evidence="2" id="KW-1185">Reference proteome</keyword>
<organism evidence="1 2">
    <name type="scientific">Pochonia chlamydosporia 170</name>
    <dbReference type="NCBI Taxonomy" id="1380566"/>
    <lineage>
        <taxon>Eukaryota</taxon>
        <taxon>Fungi</taxon>
        <taxon>Dikarya</taxon>
        <taxon>Ascomycota</taxon>
        <taxon>Pezizomycotina</taxon>
        <taxon>Sordariomycetes</taxon>
        <taxon>Hypocreomycetidae</taxon>
        <taxon>Hypocreales</taxon>
        <taxon>Clavicipitaceae</taxon>
        <taxon>Pochonia</taxon>
    </lineage>
</organism>
<evidence type="ECO:0000313" key="1">
    <source>
        <dbReference type="EMBL" id="OAQ72685.1"/>
    </source>
</evidence>
<evidence type="ECO:0000313" key="2">
    <source>
        <dbReference type="Proteomes" id="UP000078397"/>
    </source>
</evidence>
<sequence>MHGCGQCRNMALSSSQIRCLVRSASRQCERSQNPAASPHLSIIADMAFSWPPSNEKSNLGRCILDPVTSI</sequence>
<name>A0A179G4A8_METCM</name>
<accession>A0A179G4A8</accession>
<dbReference type="Proteomes" id="UP000078397">
    <property type="component" value="Unassembled WGS sequence"/>
</dbReference>
<dbReference type="KEGG" id="pchm:VFPPC_15180"/>
<dbReference type="GeneID" id="28856927"/>
<dbReference type="EMBL" id="LSBJ02000001">
    <property type="protein sequence ID" value="OAQ72685.1"/>
    <property type="molecule type" value="Genomic_DNA"/>
</dbReference>
<comment type="caution">
    <text evidence="1">The sequence shown here is derived from an EMBL/GenBank/DDBJ whole genome shotgun (WGS) entry which is preliminary data.</text>
</comment>
<reference evidence="1 2" key="1">
    <citation type="journal article" date="2016" name="PLoS Pathog.">
        <title>Biosynthesis of antibiotic leucinostatins in bio-control fungus Purpureocillium lilacinum and their inhibition on phytophthora revealed by genome mining.</title>
        <authorList>
            <person name="Wang G."/>
            <person name="Liu Z."/>
            <person name="Lin R."/>
            <person name="Li E."/>
            <person name="Mao Z."/>
            <person name="Ling J."/>
            <person name="Yang Y."/>
            <person name="Yin W.B."/>
            <person name="Xie B."/>
        </authorList>
    </citation>
    <scope>NUCLEOTIDE SEQUENCE [LARGE SCALE GENOMIC DNA]</scope>
    <source>
        <strain evidence="1">170</strain>
    </source>
</reference>
<dbReference type="RefSeq" id="XP_018148768.1">
    <property type="nucleotide sequence ID" value="XM_018292933.1"/>
</dbReference>
<dbReference type="AlphaFoldDB" id="A0A179G4A8"/>
<proteinExistence type="predicted"/>